<dbReference type="AlphaFoldDB" id="A0A251S2W1"/>
<organism evidence="2 3">
    <name type="scientific">Helianthus annuus</name>
    <name type="common">Common sunflower</name>
    <dbReference type="NCBI Taxonomy" id="4232"/>
    <lineage>
        <taxon>Eukaryota</taxon>
        <taxon>Viridiplantae</taxon>
        <taxon>Streptophyta</taxon>
        <taxon>Embryophyta</taxon>
        <taxon>Tracheophyta</taxon>
        <taxon>Spermatophyta</taxon>
        <taxon>Magnoliopsida</taxon>
        <taxon>eudicotyledons</taxon>
        <taxon>Gunneridae</taxon>
        <taxon>Pentapetalae</taxon>
        <taxon>asterids</taxon>
        <taxon>campanulids</taxon>
        <taxon>Asterales</taxon>
        <taxon>Asteraceae</taxon>
        <taxon>Asteroideae</taxon>
        <taxon>Heliantheae alliance</taxon>
        <taxon>Heliantheae</taxon>
        <taxon>Helianthus</taxon>
    </lineage>
</organism>
<dbReference type="EMBL" id="CM007905">
    <property type="protein sequence ID" value="OTF92802.1"/>
    <property type="molecule type" value="Genomic_DNA"/>
</dbReference>
<evidence type="ECO:0000313" key="2">
    <source>
        <dbReference type="EMBL" id="OTF92802.1"/>
    </source>
</evidence>
<feature type="region of interest" description="Disordered" evidence="1">
    <location>
        <begin position="1"/>
        <end position="55"/>
    </location>
</feature>
<dbReference type="Proteomes" id="UP000215914">
    <property type="component" value="Chromosome 16"/>
</dbReference>
<feature type="compositionally biased region" description="Basic and acidic residues" evidence="1">
    <location>
        <begin position="17"/>
        <end position="29"/>
    </location>
</feature>
<feature type="compositionally biased region" description="Polar residues" evidence="1">
    <location>
        <begin position="1"/>
        <end position="16"/>
    </location>
</feature>
<sequence>MRKNSFPSTHTIWTSRESLRVERKRERQDAVMTSGRPPGHDGAGEATVGAGAAGV</sequence>
<dbReference type="InParanoid" id="A0A251S2W1"/>
<reference evidence="3" key="1">
    <citation type="journal article" date="2017" name="Nature">
        <title>The sunflower genome provides insights into oil metabolism, flowering and Asterid evolution.</title>
        <authorList>
            <person name="Badouin H."/>
            <person name="Gouzy J."/>
            <person name="Grassa C.J."/>
            <person name="Murat F."/>
            <person name="Staton S.E."/>
            <person name="Cottret L."/>
            <person name="Lelandais-Briere C."/>
            <person name="Owens G.L."/>
            <person name="Carrere S."/>
            <person name="Mayjonade B."/>
            <person name="Legrand L."/>
            <person name="Gill N."/>
            <person name="Kane N.C."/>
            <person name="Bowers J.E."/>
            <person name="Hubner S."/>
            <person name="Bellec A."/>
            <person name="Berard A."/>
            <person name="Berges H."/>
            <person name="Blanchet N."/>
            <person name="Boniface M.C."/>
            <person name="Brunel D."/>
            <person name="Catrice O."/>
            <person name="Chaidir N."/>
            <person name="Claudel C."/>
            <person name="Donnadieu C."/>
            <person name="Faraut T."/>
            <person name="Fievet G."/>
            <person name="Helmstetter N."/>
            <person name="King M."/>
            <person name="Knapp S.J."/>
            <person name="Lai Z."/>
            <person name="Le Paslier M.C."/>
            <person name="Lippi Y."/>
            <person name="Lorenzon L."/>
            <person name="Mandel J.R."/>
            <person name="Marage G."/>
            <person name="Marchand G."/>
            <person name="Marquand E."/>
            <person name="Bret-Mestries E."/>
            <person name="Morien E."/>
            <person name="Nambeesan S."/>
            <person name="Nguyen T."/>
            <person name="Pegot-Espagnet P."/>
            <person name="Pouilly N."/>
            <person name="Raftis F."/>
            <person name="Sallet E."/>
            <person name="Schiex T."/>
            <person name="Thomas J."/>
            <person name="Vandecasteele C."/>
            <person name="Vares D."/>
            <person name="Vear F."/>
            <person name="Vautrin S."/>
            <person name="Crespi M."/>
            <person name="Mangin B."/>
            <person name="Burke J.M."/>
            <person name="Salse J."/>
            <person name="Munos S."/>
            <person name="Vincourt P."/>
            <person name="Rieseberg L.H."/>
            <person name="Langlade N.B."/>
        </authorList>
    </citation>
    <scope>NUCLEOTIDE SEQUENCE [LARGE SCALE GENOMIC DNA]</scope>
    <source>
        <strain evidence="3">cv. SF193</strain>
    </source>
</reference>
<gene>
    <name evidence="2" type="ORF">HannXRQ_Chr16g0525921</name>
</gene>
<name>A0A251S2W1_HELAN</name>
<keyword evidence="3" id="KW-1185">Reference proteome</keyword>
<protein>
    <submittedName>
        <fullName evidence="2">Uncharacterized protein</fullName>
    </submittedName>
</protein>
<accession>A0A251S2W1</accession>
<feature type="compositionally biased region" description="Low complexity" evidence="1">
    <location>
        <begin position="44"/>
        <end position="55"/>
    </location>
</feature>
<evidence type="ECO:0000313" key="3">
    <source>
        <dbReference type="Proteomes" id="UP000215914"/>
    </source>
</evidence>
<evidence type="ECO:0000256" key="1">
    <source>
        <dbReference type="SAM" id="MobiDB-lite"/>
    </source>
</evidence>
<proteinExistence type="predicted"/>